<keyword evidence="10" id="KW-1185">Reference proteome</keyword>
<dbReference type="InterPro" id="IPR036388">
    <property type="entry name" value="WH-like_DNA-bd_sf"/>
</dbReference>
<evidence type="ECO:0000256" key="6">
    <source>
        <dbReference type="RuleBase" id="RU000716"/>
    </source>
</evidence>
<protein>
    <recommendedName>
        <fullName evidence="6">RNA polymerase sigma factor</fullName>
    </recommendedName>
</protein>
<keyword evidence="3 6" id="KW-0731">Sigma factor</keyword>
<evidence type="ECO:0000256" key="3">
    <source>
        <dbReference type="ARBA" id="ARBA00023082"/>
    </source>
</evidence>
<evidence type="ECO:0000256" key="2">
    <source>
        <dbReference type="ARBA" id="ARBA00023015"/>
    </source>
</evidence>
<keyword evidence="5 6" id="KW-0804">Transcription</keyword>
<keyword evidence="2 6" id="KW-0805">Transcription regulation</keyword>
<dbReference type="InterPro" id="IPR013324">
    <property type="entry name" value="RNA_pol_sigma_r3/r4-like"/>
</dbReference>
<sequence>MNTEMTMDYEPDQKDSIQHWNRCLEAVATTKDKATYMLFYDHFAPRLNSWLLGVTKDAELAEELVQETMLTVWRKSGQYDSSKAAASTWLFRIARNMHVDHLRRLKVRARADSMMLDVEPDEPEVHGGMHYDTARIRDAIKQLPVQQAQVIYKSYFEGKSHQEIANDMDLPLGSVKSSVRLAFQKLSKVLRP</sequence>
<dbReference type="AlphaFoldDB" id="A0A1N7IWR0"/>
<dbReference type="SUPFAM" id="SSF88659">
    <property type="entry name" value="Sigma3 and sigma4 domains of RNA polymerase sigma factors"/>
    <property type="match status" value="1"/>
</dbReference>
<dbReference type="EMBL" id="FTOE01000001">
    <property type="protein sequence ID" value="SIS41520.1"/>
    <property type="molecule type" value="Genomic_DNA"/>
</dbReference>
<comment type="similarity">
    <text evidence="1 6">Belongs to the sigma-70 factor family. ECF subfamily.</text>
</comment>
<dbReference type="STRING" id="619304.SAMN05421760_101243"/>
<dbReference type="RefSeq" id="WP_076495884.1">
    <property type="nucleotide sequence ID" value="NZ_FTOE01000001.1"/>
</dbReference>
<feature type="domain" description="RNA polymerase sigma-70 region 2" evidence="7">
    <location>
        <begin position="39"/>
        <end position="106"/>
    </location>
</feature>
<dbReference type="PROSITE" id="PS01063">
    <property type="entry name" value="SIGMA70_ECF"/>
    <property type="match status" value="1"/>
</dbReference>
<dbReference type="NCBIfam" id="TIGR02937">
    <property type="entry name" value="sigma70-ECF"/>
    <property type="match status" value="1"/>
</dbReference>
<dbReference type="InterPro" id="IPR014284">
    <property type="entry name" value="RNA_pol_sigma-70_dom"/>
</dbReference>
<proteinExistence type="inferred from homology"/>
<evidence type="ECO:0000256" key="4">
    <source>
        <dbReference type="ARBA" id="ARBA00023125"/>
    </source>
</evidence>
<dbReference type="Gene3D" id="1.10.10.10">
    <property type="entry name" value="Winged helix-like DNA-binding domain superfamily/Winged helix DNA-binding domain"/>
    <property type="match status" value="1"/>
</dbReference>
<name>A0A1N7IWR0_9GAMM</name>
<keyword evidence="4 6" id="KW-0238">DNA-binding</keyword>
<dbReference type="GO" id="GO:0006352">
    <property type="term" value="P:DNA-templated transcription initiation"/>
    <property type="evidence" value="ECO:0007669"/>
    <property type="project" value="InterPro"/>
</dbReference>
<evidence type="ECO:0000313" key="9">
    <source>
        <dbReference type="EMBL" id="SIS41520.1"/>
    </source>
</evidence>
<gene>
    <name evidence="9" type="ORF">SAMN05421760_101243</name>
</gene>
<dbReference type="PANTHER" id="PTHR43133">
    <property type="entry name" value="RNA POLYMERASE ECF-TYPE SIGMA FACTO"/>
    <property type="match status" value="1"/>
</dbReference>
<dbReference type="InterPro" id="IPR007627">
    <property type="entry name" value="RNA_pol_sigma70_r2"/>
</dbReference>
<evidence type="ECO:0000259" key="7">
    <source>
        <dbReference type="Pfam" id="PF04542"/>
    </source>
</evidence>
<accession>A0A1N7IWR0</accession>
<evidence type="ECO:0000256" key="5">
    <source>
        <dbReference type="ARBA" id="ARBA00023163"/>
    </source>
</evidence>
<dbReference type="GO" id="GO:0016987">
    <property type="term" value="F:sigma factor activity"/>
    <property type="evidence" value="ECO:0007669"/>
    <property type="project" value="UniProtKB-KW"/>
</dbReference>
<dbReference type="PANTHER" id="PTHR43133:SF62">
    <property type="entry name" value="RNA POLYMERASE SIGMA FACTOR SIGZ"/>
    <property type="match status" value="1"/>
</dbReference>
<dbReference type="Proteomes" id="UP000185999">
    <property type="component" value="Unassembled WGS sequence"/>
</dbReference>
<dbReference type="InterPro" id="IPR013249">
    <property type="entry name" value="RNA_pol_sigma70_r4_t2"/>
</dbReference>
<dbReference type="GO" id="GO:0003677">
    <property type="term" value="F:DNA binding"/>
    <property type="evidence" value="ECO:0007669"/>
    <property type="project" value="UniProtKB-KW"/>
</dbReference>
<dbReference type="CDD" id="cd06171">
    <property type="entry name" value="Sigma70_r4"/>
    <property type="match status" value="1"/>
</dbReference>
<dbReference type="Pfam" id="PF08281">
    <property type="entry name" value="Sigma70_r4_2"/>
    <property type="match status" value="1"/>
</dbReference>
<dbReference type="Pfam" id="PF04542">
    <property type="entry name" value="Sigma70_r2"/>
    <property type="match status" value="1"/>
</dbReference>
<evidence type="ECO:0000259" key="8">
    <source>
        <dbReference type="Pfam" id="PF08281"/>
    </source>
</evidence>
<dbReference type="Gene3D" id="1.10.1740.10">
    <property type="match status" value="1"/>
</dbReference>
<organism evidence="9 10">
    <name type="scientific">Neptunomonas antarctica</name>
    <dbReference type="NCBI Taxonomy" id="619304"/>
    <lineage>
        <taxon>Bacteria</taxon>
        <taxon>Pseudomonadati</taxon>
        <taxon>Pseudomonadota</taxon>
        <taxon>Gammaproteobacteria</taxon>
        <taxon>Oceanospirillales</taxon>
        <taxon>Oceanospirillaceae</taxon>
        <taxon>Neptunomonas</taxon>
    </lineage>
</organism>
<dbReference type="OrthoDB" id="9784272at2"/>
<reference evidence="10" key="1">
    <citation type="submission" date="2017-01" db="EMBL/GenBank/DDBJ databases">
        <authorList>
            <person name="Varghese N."/>
            <person name="Submissions S."/>
        </authorList>
    </citation>
    <scope>NUCLEOTIDE SEQUENCE [LARGE SCALE GENOMIC DNA]</scope>
    <source>
        <strain evidence="10">DSM 22306</strain>
    </source>
</reference>
<dbReference type="InterPro" id="IPR013325">
    <property type="entry name" value="RNA_pol_sigma_r2"/>
</dbReference>
<dbReference type="InterPro" id="IPR000838">
    <property type="entry name" value="RNA_pol_sigma70_ECF_CS"/>
</dbReference>
<evidence type="ECO:0000256" key="1">
    <source>
        <dbReference type="ARBA" id="ARBA00010641"/>
    </source>
</evidence>
<feature type="domain" description="RNA polymerase sigma factor 70 region 4 type 2" evidence="8">
    <location>
        <begin position="135"/>
        <end position="186"/>
    </location>
</feature>
<dbReference type="InterPro" id="IPR039425">
    <property type="entry name" value="RNA_pol_sigma-70-like"/>
</dbReference>
<dbReference type="SUPFAM" id="SSF88946">
    <property type="entry name" value="Sigma2 domain of RNA polymerase sigma factors"/>
    <property type="match status" value="1"/>
</dbReference>
<evidence type="ECO:0000313" key="10">
    <source>
        <dbReference type="Proteomes" id="UP000185999"/>
    </source>
</evidence>